<dbReference type="GO" id="GO:0050909">
    <property type="term" value="P:sensory perception of taste"/>
    <property type="evidence" value="ECO:0007669"/>
    <property type="project" value="InterPro"/>
</dbReference>
<dbReference type="GO" id="GO:0005886">
    <property type="term" value="C:plasma membrane"/>
    <property type="evidence" value="ECO:0007669"/>
    <property type="project" value="UniProtKB-SubCell"/>
</dbReference>
<organism evidence="7 8">
    <name type="scientific">Lutzomyia longipalpis</name>
    <name type="common">Sand fly</name>
    <dbReference type="NCBI Taxonomy" id="7200"/>
    <lineage>
        <taxon>Eukaryota</taxon>
        <taxon>Metazoa</taxon>
        <taxon>Ecdysozoa</taxon>
        <taxon>Arthropoda</taxon>
        <taxon>Hexapoda</taxon>
        <taxon>Insecta</taxon>
        <taxon>Pterygota</taxon>
        <taxon>Neoptera</taxon>
        <taxon>Endopterygota</taxon>
        <taxon>Diptera</taxon>
        <taxon>Nematocera</taxon>
        <taxon>Psychodoidea</taxon>
        <taxon>Psychodidae</taxon>
        <taxon>Lutzomyia</taxon>
        <taxon>Lutzomyia</taxon>
    </lineage>
</organism>
<proteinExistence type="inferred from homology"/>
<keyword evidence="6" id="KW-0807">Transducer</keyword>
<evidence type="ECO:0000256" key="3">
    <source>
        <dbReference type="ARBA" id="ARBA00022692"/>
    </source>
</evidence>
<comment type="similarity">
    <text evidence="6">Belongs to the insect chemoreceptor superfamily. Gustatory receptor (GR) family.</text>
</comment>
<dbReference type="AlphaFoldDB" id="A0A3F2ZD95"/>
<evidence type="ECO:0000256" key="6">
    <source>
        <dbReference type="RuleBase" id="RU363108"/>
    </source>
</evidence>
<dbReference type="InterPro" id="IPR013604">
    <property type="entry name" value="7TM_chemorcpt"/>
</dbReference>
<comment type="function">
    <text evidence="6">Gustatory receptor which mediates acceptance or avoidance behavior, depending on its substrates.</text>
</comment>
<dbReference type="Pfam" id="PF08395">
    <property type="entry name" value="7tm_7"/>
    <property type="match status" value="1"/>
</dbReference>
<feature type="transmembrane region" description="Helical" evidence="6">
    <location>
        <begin position="34"/>
        <end position="57"/>
    </location>
</feature>
<comment type="subcellular location">
    <subcellularLocation>
        <location evidence="1 6">Cell membrane</location>
        <topology evidence="1 6">Multi-pass membrane protein</topology>
    </subcellularLocation>
</comment>
<evidence type="ECO:0000256" key="2">
    <source>
        <dbReference type="ARBA" id="ARBA00022475"/>
    </source>
</evidence>
<dbReference type="VEuPathDB" id="VectorBase:LLOJ010859"/>
<evidence type="ECO:0000313" key="8">
    <source>
        <dbReference type="Proteomes" id="UP000092461"/>
    </source>
</evidence>
<keyword evidence="8" id="KW-1185">Reference proteome</keyword>
<evidence type="ECO:0000256" key="5">
    <source>
        <dbReference type="ARBA" id="ARBA00023136"/>
    </source>
</evidence>
<protein>
    <recommendedName>
        <fullName evidence="6">Gustatory receptor</fullName>
    </recommendedName>
</protein>
<evidence type="ECO:0000256" key="1">
    <source>
        <dbReference type="ARBA" id="ARBA00004651"/>
    </source>
</evidence>
<feature type="transmembrane region" description="Helical" evidence="6">
    <location>
        <begin position="130"/>
        <end position="151"/>
    </location>
</feature>
<keyword evidence="5 6" id="KW-0472">Membrane</keyword>
<name>A0A3F2ZD95_LUTLO</name>
<dbReference type="GO" id="GO:0007165">
    <property type="term" value="P:signal transduction"/>
    <property type="evidence" value="ECO:0007669"/>
    <property type="project" value="UniProtKB-KW"/>
</dbReference>
<keyword evidence="6" id="KW-0675">Receptor</keyword>
<dbReference type="EnsemblMetazoa" id="LLOJ010859-RA">
    <property type="protein sequence ID" value="LLOJ010859-PA"/>
    <property type="gene ID" value="LLOJ010859"/>
</dbReference>
<evidence type="ECO:0000313" key="7">
    <source>
        <dbReference type="EnsemblMetazoa" id="LLOJ010859-PA"/>
    </source>
</evidence>
<feature type="transmembrane region" description="Helical" evidence="6">
    <location>
        <begin position="271"/>
        <end position="292"/>
    </location>
</feature>
<keyword evidence="3 6" id="KW-0812">Transmembrane</keyword>
<dbReference type="Proteomes" id="UP000092461">
    <property type="component" value="Unassembled WGS sequence"/>
</dbReference>
<sequence>MSLEQLLGVHLTLQKWITIPNYPVKGKAFSKIILILRFIVIILFFNIVVFHDIYILFTQPNYNFFGDQTTLSLALSEMNGLFIKISVLATQYVTFFKNKSHRKIIKDFSEFIDEFDGLFSNRVKYSCFRLGNVEPILVIAFTFLSHISYSFHIPKELRSYTGIWMFYAVLHRTISDLTVLYILNYLRIYQNYIGILMWNIERRKIGRNISISDLFQKFQNILNLFKITFSFVINFNLIHHFFEGTIASYFGIYRFFGHALDSTQFNYTLTFTLWIFRSAFILYKISLICGDFSQQNKKLIRSIDKLTDKKDFMVLERSIGINVNQIILKNFHDNPSVTALNTYSIDHMIFFTIFSSIASNVFILLQFKMIEDDDS</sequence>
<feature type="transmembrane region" description="Helical" evidence="6">
    <location>
        <begin position="163"/>
        <end position="183"/>
    </location>
</feature>
<evidence type="ECO:0000256" key="4">
    <source>
        <dbReference type="ARBA" id="ARBA00022989"/>
    </source>
</evidence>
<feature type="transmembrane region" description="Helical" evidence="6">
    <location>
        <begin position="348"/>
        <end position="367"/>
    </location>
</feature>
<feature type="transmembrane region" description="Helical" evidence="6">
    <location>
        <begin position="77"/>
        <end position="96"/>
    </location>
</feature>
<dbReference type="EMBL" id="AJWK01009583">
    <property type="status" value="NOT_ANNOTATED_CDS"/>
    <property type="molecule type" value="Genomic_DNA"/>
</dbReference>
<keyword evidence="4 6" id="KW-1133">Transmembrane helix</keyword>
<keyword evidence="2 6" id="KW-1003">Cell membrane</keyword>
<feature type="transmembrane region" description="Helical" evidence="6">
    <location>
        <begin position="227"/>
        <end position="251"/>
    </location>
</feature>
<reference evidence="7" key="1">
    <citation type="submission" date="2020-05" db="UniProtKB">
        <authorList>
            <consortium name="EnsemblMetazoa"/>
        </authorList>
    </citation>
    <scope>IDENTIFICATION</scope>
    <source>
        <strain evidence="7">Jacobina</strain>
    </source>
</reference>
<accession>A0A3F2ZD95</accession>